<dbReference type="AlphaFoldDB" id="A0A2Z6NJ39"/>
<protein>
    <submittedName>
        <fullName evidence="1">Uncharacterized protein</fullName>
    </submittedName>
</protein>
<evidence type="ECO:0000313" key="2">
    <source>
        <dbReference type="Proteomes" id="UP000242715"/>
    </source>
</evidence>
<reference evidence="2" key="1">
    <citation type="journal article" date="2017" name="Front. Plant Sci.">
        <title>Climate Clever Clovers: New Paradigm to Reduce the Environmental Footprint of Ruminants by Breeding Low Methanogenic Forages Utilizing Haplotype Variation.</title>
        <authorList>
            <person name="Kaur P."/>
            <person name="Appels R."/>
            <person name="Bayer P.E."/>
            <person name="Keeble-Gagnere G."/>
            <person name="Wang J."/>
            <person name="Hirakawa H."/>
            <person name="Shirasawa K."/>
            <person name="Vercoe P."/>
            <person name="Stefanova K."/>
            <person name="Durmic Z."/>
            <person name="Nichols P."/>
            <person name="Revell C."/>
            <person name="Isobe S.N."/>
            <person name="Edwards D."/>
            <person name="Erskine W."/>
        </authorList>
    </citation>
    <scope>NUCLEOTIDE SEQUENCE [LARGE SCALE GENOMIC DNA]</scope>
    <source>
        <strain evidence="2">cv. Daliak</strain>
    </source>
</reference>
<dbReference type="EMBL" id="DF974002">
    <property type="protein sequence ID" value="GAU43921.1"/>
    <property type="molecule type" value="Genomic_DNA"/>
</dbReference>
<gene>
    <name evidence="1" type="ORF">TSUD_28630</name>
</gene>
<name>A0A2Z6NJ39_TRISU</name>
<evidence type="ECO:0000313" key="1">
    <source>
        <dbReference type="EMBL" id="GAU43921.1"/>
    </source>
</evidence>
<organism evidence="1 2">
    <name type="scientific">Trifolium subterraneum</name>
    <name type="common">Subterranean clover</name>
    <dbReference type="NCBI Taxonomy" id="3900"/>
    <lineage>
        <taxon>Eukaryota</taxon>
        <taxon>Viridiplantae</taxon>
        <taxon>Streptophyta</taxon>
        <taxon>Embryophyta</taxon>
        <taxon>Tracheophyta</taxon>
        <taxon>Spermatophyta</taxon>
        <taxon>Magnoliopsida</taxon>
        <taxon>eudicotyledons</taxon>
        <taxon>Gunneridae</taxon>
        <taxon>Pentapetalae</taxon>
        <taxon>rosids</taxon>
        <taxon>fabids</taxon>
        <taxon>Fabales</taxon>
        <taxon>Fabaceae</taxon>
        <taxon>Papilionoideae</taxon>
        <taxon>50 kb inversion clade</taxon>
        <taxon>NPAAA clade</taxon>
        <taxon>Hologalegina</taxon>
        <taxon>IRL clade</taxon>
        <taxon>Trifolieae</taxon>
        <taxon>Trifolium</taxon>
    </lineage>
</organism>
<dbReference type="Proteomes" id="UP000242715">
    <property type="component" value="Unassembled WGS sequence"/>
</dbReference>
<proteinExistence type="predicted"/>
<keyword evidence="2" id="KW-1185">Reference proteome</keyword>
<sequence length="50" mass="5716">MTLLEITSGVGRTPLSIDGETKNRVFRYYDGVLVDLDLPKMIYDVILVER</sequence>
<accession>A0A2Z6NJ39</accession>